<proteinExistence type="inferred from homology"/>
<protein>
    <submittedName>
        <fullName evidence="3">NAD(P)-dependent dehydrogenase (Short-subunit alcohol dehydrogenase family)</fullName>
    </submittedName>
</protein>
<evidence type="ECO:0000313" key="4">
    <source>
        <dbReference type="Proteomes" id="UP001232245"/>
    </source>
</evidence>
<dbReference type="SUPFAM" id="SSF51735">
    <property type="entry name" value="NAD(P)-binding Rossmann-fold domains"/>
    <property type="match status" value="1"/>
</dbReference>
<evidence type="ECO:0000256" key="1">
    <source>
        <dbReference type="ARBA" id="ARBA00006484"/>
    </source>
</evidence>
<dbReference type="Proteomes" id="UP001232245">
    <property type="component" value="Unassembled WGS sequence"/>
</dbReference>
<sequence>MTRTVIVTGGANGIGKEVTMQYAMKNYNVIIADIDEEAGLVLEDQCLNQSFNVKFIKTDVSKINDIILLMNKAKNHFGTIDILINNAGISKFGSPYDITLSEWEKMISTNLTSVMFASREAAKIMRENKHGGKIVNIASTRALMSEENSEAYAATKGGIIALTHALAASLGNDRIQVNAISPGWIETGNYEDLTEVDHLQHFSNRVGKPTDIAKACLYLTMEDNDFVTGINLVVDGGMTKKMIYEE</sequence>
<comment type="similarity">
    <text evidence="1">Belongs to the short-chain dehydrogenases/reductases (SDR) family.</text>
</comment>
<dbReference type="InterPro" id="IPR002347">
    <property type="entry name" value="SDR_fam"/>
</dbReference>
<dbReference type="PROSITE" id="PS00061">
    <property type="entry name" value="ADH_SHORT"/>
    <property type="match status" value="1"/>
</dbReference>
<dbReference type="PRINTS" id="PR00080">
    <property type="entry name" value="SDRFAMILY"/>
</dbReference>
<dbReference type="PANTHER" id="PTHR24321:SF8">
    <property type="entry name" value="ESTRADIOL 17-BETA-DEHYDROGENASE 8-RELATED"/>
    <property type="match status" value="1"/>
</dbReference>
<dbReference type="PRINTS" id="PR00081">
    <property type="entry name" value="GDHRDH"/>
</dbReference>
<comment type="caution">
    <text evidence="3">The sequence shown here is derived from an EMBL/GenBank/DDBJ whole genome shotgun (WGS) entry which is preliminary data.</text>
</comment>
<dbReference type="InterPro" id="IPR036291">
    <property type="entry name" value="NAD(P)-bd_dom_sf"/>
</dbReference>
<evidence type="ECO:0000313" key="3">
    <source>
        <dbReference type="EMBL" id="MDQ0225247.1"/>
    </source>
</evidence>
<accession>A0ABT9Z070</accession>
<reference evidence="3 4" key="1">
    <citation type="submission" date="2023-07" db="EMBL/GenBank/DDBJ databases">
        <title>Genomic Encyclopedia of Type Strains, Phase IV (KMG-IV): sequencing the most valuable type-strain genomes for metagenomic binning, comparative biology and taxonomic classification.</title>
        <authorList>
            <person name="Goeker M."/>
        </authorList>
    </citation>
    <scope>NUCLEOTIDE SEQUENCE [LARGE SCALE GENOMIC DNA]</scope>
    <source>
        <strain evidence="3 4">DSM 17723</strain>
    </source>
</reference>
<dbReference type="PANTHER" id="PTHR24321">
    <property type="entry name" value="DEHYDROGENASES, SHORT CHAIN"/>
    <property type="match status" value="1"/>
</dbReference>
<organism evidence="3 4">
    <name type="scientific">Metabacillus niabensis</name>
    <dbReference type="NCBI Taxonomy" id="324854"/>
    <lineage>
        <taxon>Bacteria</taxon>
        <taxon>Bacillati</taxon>
        <taxon>Bacillota</taxon>
        <taxon>Bacilli</taxon>
        <taxon>Bacillales</taxon>
        <taxon>Bacillaceae</taxon>
        <taxon>Metabacillus</taxon>
    </lineage>
</organism>
<gene>
    <name evidence="3" type="ORF">J2S02_001576</name>
</gene>
<keyword evidence="2" id="KW-0560">Oxidoreductase</keyword>
<dbReference type="Gene3D" id="3.40.50.720">
    <property type="entry name" value="NAD(P)-binding Rossmann-like Domain"/>
    <property type="match status" value="1"/>
</dbReference>
<dbReference type="Pfam" id="PF13561">
    <property type="entry name" value="adh_short_C2"/>
    <property type="match status" value="1"/>
</dbReference>
<name>A0ABT9Z070_9BACI</name>
<evidence type="ECO:0000256" key="2">
    <source>
        <dbReference type="ARBA" id="ARBA00023002"/>
    </source>
</evidence>
<dbReference type="EMBL" id="JAUSTZ010000002">
    <property type="protein sequence ID" value="MDQ0225247.1"/>
    <property type="molecule type" value="Genomic_DNA"/>
</dbReference>
<dbReference type="RefSeq" id="WP_307190619.1">
    <property type="nucleotide sequence ID" value="NZ_JAUSTZ010000002.1"/>
</dbReference>
<dbReference type="InterPro" id="IPR020904">
    <property type="entry name" value="Sc_DH/Rdtase_CS"/>
</dbReference>
<keyword evidence="4" id="KW-1185">Reference proteome</keyword>